<name>A0A672P7C0_SINGR</name>
<dbReference type="AlphaFoldDB" id="A0A672P7C0"/>
<dbReference type="Proteomes" id="UP000472262">
    <property type="component" value="Unassembled WGS sequence"/>
</dbReference>
<reference evidence="2" key="2">
    <citation type="submission" date="2025-09" db="UniProtKB">
        <authorList>
            <consortium name="Ensembl"/>
        </authorList>
    </citation>
    <scope>IDENTIFICATION</scope>
</reference>
<feature type="compositionally biased region" description="Low complexity" evidence="1">
    <location>
        <begin position="1"/>
        <end position="13"/>
    </location>
</feature>
<organism evidence="2 3">
    <name type="scientific">Sinocyclocheilus grahami</name>
    <name type="common">Dianchi golden-line fish</name>
    <name type="synonym">Barbus grahami</name>
    <dbReference type="NCBI Taxonomy" id="75366"/>
    <lineage>
        <taxon>Eukaryota</taxon>
        <taxon>Metazoa</taxon>
        <taxon>Chordata</taxon>
        <taxon>Craniata</taxon>
        <taxon>Vertebrata</taxon>
        <taxon>Euteleostomi</taxon>
        <taxon>Actinopterygii</taxon>
        <taxon>Neopterygii</taxon>
        <taxon>Teleostei</taxon>
        <taxon>Ostariophysi</taxon>
        <taxon>Cypriniformes</taxon>
        <taxon>Cyprinidae</taxon>
        <taxon>Cyprininae</taxon>
        <taxon>Sinocyclocheilus</taxon>
    </lineage>
</organism>
<keyword evidence="3" id="KW-1185">Reference proteome</keyword>
<sequence>MAASQGAGGPAAALQRQHYPSVAHWNPGVMQQQQQHPLHTARSLERALEDAVCSGMLNISGRKLRDYPGLNYDLTDTTQAGGSLRCGLISLRAPLTQSTSAETTGDNLH</sequence>
<dbReference type="Ensembl" id="ENSSGRT00000063330.1">
    <property type="protein sequence ID" value="ENSSGRP00000059349.1"/>
    <property type="gene ID" value="ENSSGRG00000030859.1"/>
</dbReference>
<evidence type="ECO:0000313" key="3">
    <source>
        <dbReference type="Proteomes" id="UP000472262"/>
    </source>
</evidence>
<proteinExistence type="predicted"/>
<evidence type="ECO:0000256" key="1">
    <source>
        <dbReference type="SAM" id="MobiDB-lite"/>
    </source>
</evidence>
<feature type="region of interest" description="Disordered" evidence="1">
    <location>
        <begin position="1"/>
        <end position="41"/>
    </location>
</feature>
<protein>
    <submittedName>
        <fullName evidence="2">Uncharacterized protein</fullName>
    </submittedName>
</protein>
<dbReference type="InParanoid" id="A0A672P7C0"/>
<reference evidence="2" key="1">
    <citation type="submission" date="2025-08" db="UniProtKB">
        <authorList>
            <consortium name="Ensembl"/>
        </authorList>
    </citation>
    <scope>IDENTIFICATION</scope>
</reference>
<accession>A0A672P7C0</accession>
<evidence type="ECO:0000313" key="2">
    <source>
        <dbReference type="Ensembl" id="ENSSGRP00000059349.1"/>
    </source>
</evidence>